<dbReference type="EC" id="4.1.1.23" evidence="3 11"/>
<dbReference type="GO" id="GO:0004590">
    <property type="term" value="F:orotidine-5'-phosphate decarboxylase activity"/>
    <property type="evidence" value="ECO:0007669"/>
    <property type="project" value="UniProtKB-EC"/>
</dbReference>
<dbReference type="GO" id="GO:0006207">
    <property type="term" value="P:'de novo' pyrimidine nucleobase biosynthetic process"/>
    <property type="evidence" value="ECO:0007669"/>
    <property type="project" value="InterPro"/>
</dbReference>
<feature type="binding site" evidence="10">
    <location>
        <position position="179"/>
    </location>
    <ligand>
        <name>substrate</name>
    </ligand>
</feature>
<dbReference type="SUPFAM" id="SSF51366">
    <property type="entry name" value="Ribulose-phoshate binding barrel"/>
    <property type="match status" value="1"/>
</dbReference>
<dbReference type="Proteomes" id="UP000002043">
    <property type="component" value="Chromosome"/>
</dbReference>
<dbReference type="Pfam" id="PF00215">
    <property type="entry name" value="OMPdecase"/>
    <property type="match status" value="1"/>
</dbReference>
<dbReference type="NCBIfam" id="NF001273">
    <property type="entry name" value="PRK00230.1"/>
    <property type="match status" value="1"/>
</dbReference>
<evidence type="ECO:0000256" key="4">
    <source>
        <dbReference type="ARBA" id="ARBA00021923"/>
    </source>
</evidence>
<keyword evidence="7 11" id="KW-0456">Lyase</keyword>
<dbReference type="InterPro" id="IPR018089">
    <property type="entry name" value="OMPdecase_AS"/>
</dbReference>
<evidence type="ECO:0000256" key="8">
    <source>
        <dbReference type="ARBA" id="ARBA00049157"/>
    </source>
</evidence>
<evidence type="ECO:0000313" key="14">
    <source>
        <dbReference type="Proteomes" id="UP000002043"/>
    </source>
</evidence>
<feature type="binding site" evidence="10">
    <location>
        <position position="199"/>
    </location>
    <ligand>
        <name>substrate</name>
    </ligand>
</feature>
<dbReference type="InterPro" id="IPR013785">
    <property type="entry name" value="Aldolase_TIM"/>
</dbReference>
<feature type="binding site" evidence="10">
    <location>
        <position position="170"/>
    </location>
    <ligand>
        <name>substrate</name>
    </ligand>
</feature>
<dbReference type="InterPro" id="IPR011060">
    <property type="entry name" value="RibuloseP-bd_barrel"/>
</dbReference>
<dbReference type="GO" id="GO:0005829">
    <property type="term" value="C:cytosol"/>
    <property type="evidence" value="ECO:0007669"/>
    <property type="project" value="TreeGrafter"/>
</dbReference>
<comment type="function">
    <text evidence="1">Catalyzes the decarboxylation of orotidine 5'-monophosphate (OMP) to uridine 5'-monophosphate (UMP).</text>
</comment>
<reference evidence="14" key="1">
    <citation type="journal article" date="2010" name="Stand. Genomic Sci.">
        <title>Complete genome sequence of Thermocrinis albus type strain (HI 11/12T).</title>
        <authorList>
            <person name="Wirth R."/>
            <person name="Sikorski J."/>
            <person name="Brambilla E."/>
            <person name="Misra M."/>
            <person name="Lapidus A."/>
            <person name="Copeland A."/>
            <person name="Nolan M."/>
            <person name="Lucas S."/>
            <person name="Chen F."/>
            <person name="Tice H."/>
            <person name="Cheng J.F."/>
            <person name="Han C."/>
            <person name="Detter J.C."/>
            <person name="Tapia R."/>
            <person name="Bruce D."/>
            <person name="Goodwin L."/>
            <person name="Pitluck S."/>
            <person name="Pati A."/>
            <person name="Anderson I."/>
            <person name="Ivanova N."/>
            <person name="Mavromatis K."/>
            <person name="Mikhailova N."/>
            <person name="Chen A."/>
            <person name="Palaniappan K."/>
            <person name="Bilek Y."/>
            <person name="Hader T."/>
            <person name="Land M."/>
            <person name="Hauser L."/>
            <person name="Chang Y.J."/>
            <person name="Jeffries C.D."/>
            <person name="Tindall B.J."/>
            <person name="Rohde M."/>
            <person name="Goker M."/>
            <person name="Bristow J."/>
            <person name="Eisen J.A."/>
            <person name="Markowitz V."/>
            <person name="Hugenholtz P."/>
            <person name="Kyrpides N.C."/>
            <person name="Klenk H.P."/>
        </authorList>
    </citation>
    <scope>NUCLEOTIDE SEQUENCE [LARGE SCALE GENOMIC DNA]</scope>
    <source>
        <strain evidence="14">DSM 14484 / JCM 11386 / HI 11/12</strain>
    </source>
</reference>
<name>D3SLM6_THEAH</name>
<evidence type="ECO:0000256" key="7">
    <source>
        <dbReference type="ARBA" id="ARBA00023239"/>
    </source>
</evidence>
<sequence length="222" mass="24511">MAKLCIALDTHIEKALSLIEALAGLPIVFKVGPSMILDHHRRVVDAVKERGFELFLDLKLHDIPNTVALAVESAERLSADYLTLHLSSGYEALKAAVEVRRKIKLLGVALLTSLDEDFLRDVGVCLPKDEYFTKLMDVGIKAGIDGFVCSVYELPIVKERGFMAVVPGVRVEGDPTDDQKRVATLREAVEGKADMVVVGRSILRAEDPIKRVEEILHLLTKD</sequence>
<dbReference type="InterPro" id="IPR014732">
    <property type="entry name" value="OMPdecase"/>
</dbReference>
<evidence type="ECO:0000256" key="11">
    <source>
        <dbReference type="RuleBase" id="RU000512"/>
    </source>
</evidence>
<protein>
    <recommendedName>
        <fullName evidence="4 11">Orotidine 5'-phosphate decarboxylase</fullName>
        <ecNumber evidence="3 11">4.1.1.23</ecNumber>
    </recommendedName>
</protein>
<evidence type="ECO:0000256" key="5">
    <source>
        <dbReference type="ARBA" id="ARBA00022793"/>
    </source>
</evidence>
<dbReference type="AlphaFoldDB" id="D3SLM6"/>
<dbReference type="SMART" id="SM00934">
    <property type="entry name" value="OMPdecase"/>
    <property type="match status" value="1"/>
</dbReference>
<dbReference type="CDD" id="cd04725">
    <property type="entry name" value="OMP_decarboxylase_like"/>
    <property type="match status" value="1"/>
</dbReference>
<keyword evidence="5 11" id="KW-0210">Decarboxylase</keyword>
<evidence type="ECO:0000256" key="2">
    <source>
        <dbReference type="ARBA" id="ARBA00004861"/>
    </source>
</evidence>
<dbReference type="eggNOG" id="COG0284">
    <property type="taxonomic scope" value="Bacteria"/>
</dbReference>
<feature type="active site" description="For OMPdecase activity" evidence="9">
    <location>
        <position position="59"/>
    </location>
</feature>
<feature type="binding site" evidence="10">
    <location>
        <position position="112"/>
    </location>
    <ligand>
        <name>substrate</name>
    </ligand>
</feature>
<evidence type="ECO:0000313" key="13">
    <source>
        <dbReference type="EMBL" id="ADC89656.1"/>
    </source>
</evidence>
<keyword evidence="14" id="KW-1185">Reference proteome</keyword>
<gene>
    <name evidence="13" type="ordered locus">Thal_1024</name>
</gene>
<dbReference type="OrthoDB" id="9806203at2"/>
<evidence type="ECO:0000259" key="12">
    <source>
        <dbReference type="SMART" id="SM00934"/>
    </source>
</evidence>
<organism evidence="13 14">
    <name type="scientific">Thermocrinis albus (strain DSM 14484 / JCM 11386 / HI 11/12)</name>
    <dbReference type="NCBI Taxonomy" id="638303"/>
    <lineage>
        <taxon>Bacteria</taxon>
        <taxon>Pseudomonadati</taxon>
        <taxon>Aquificota</taxon>
        <taxon>Aquificia</taxon>
        <taxon>Aquificales</taxon>
        <taxon>Aquificaceae</taxon>
        <taxon>Thermocrinis</taxon>
    </lineage>
</organism>
<evidence type="ECO:0000256" key="1">
    <source>
        <dbReference type="ARBA" id="ARBA00002356"/>
    </source>
</evidence>
<dbReference type="InterPro" id="IPR001754">
    <property type="entry name" value="OMPdeCOase_dom"/>
</dbReference>
<dbReference type="EMBL" id="CP001931">
    <property type="protein sequence ID" value="ADC89656.1"/>
    <property type="molecule type" value="Genomic_DNA"/>
</dbReference>
<evidence type="ECO:0000256" key="9">
    <source>
        <dbReference type="PIRSR" id="PIRSR614732-1"/>
    </source>
</evidence>
<dbReference type="PROSITE" id="PS00156">
    <property type="entry name" value="OMPDECASE"/>
    <property type="match status" value="1"/>
</dbReference>
<feature type="active site" description="For OMPdecase activity" evidence="9">
    <location>
        <position position="57"/>
    </location>
</feature>
<dbReference type="HOGENOM" id="CLU_067069_1_0_0"/>
<dbReference type="NCBIfam" id="TIGR01740">
    <property type="entry name" value="pyrF"/>
    <property type="match status" value="1"/>
</dbReference>
<comment type="pathway">
    <text evidence="2 11">Pyrimidine metabolism; UMP biosynthesis via de novo pathway; UMP from orotate: step 2/2.</text>
</comment>
<accession>D3SLM6</accession>
<proteinExistence type="inferred from homology"/>
<dbReference type="GO" id="GO:0044205">
    <property type="term" value="P:'de novo' UMP biosynthetic process"/>
    <property type="evidence" value="ECO:0007669"/>
    <property type="project" value="UniProtKB-UniPathway"/>
</dbReference>
<keyword evidence="6 11" id="KW-0665">Pyrimidine biosynthesis</keyword>
<dbReference type="PANTHER" id="PTHR32119:SF2">
    <property type="entry name" value="OROTIDINE 5'-PHOSPHATE DECARBOXYLASE"/>
    <property type="match status" value="1"/>
</dbReference>
<comment type="similarity">
    <text evidence="11">Belongs to the OMP decarboxylase family.</text>
</comment>
<dbReference type="UniPathway" id="UPA00070">
    <property type="reaction ID" value="UER00120"/>
</dbReference>
<evidence type="ECO:0000256" key="10">
    <source>
        <dbReference type="PIRSR" id="PIRSR614732-2"/>
    </source>
</evidence>
<dbReference type="Gene3D" id="3.20.20.70">
    <property type="entry name" value="Aldolase class I"/>
    <property type="match status" value="1"/>
</dbReference>
<feature type="binding site" evidence="10">
    <location>
        <position position="9"/>
    </location>
    <ligand>
        <name>substrate</name>
    </ligand>
</feature>
<comment type="catalytic activity">
    <reaction evidence="8 11">
        <text>orotidine 5'-phosphate + H(+) = UMP + CO2</text>
        <dbReference type="Rhea" id="RHEA:11596"/>
        <dbReference type="ChEBI" id="CHEBI:15378"/>
        <dbReference type="ChEBI" id="CHEBI:16526"/>
        <dbReference type="ChEBI" id="CHEBI:57538"/>
        <dbReference type="ChEBI" id="CHEBI:57865"/>
        <dbReference type="EC" id="4.1.1.23"/>
    </reaction>
</comment>
<dbReference type="STRING" id="638303.Thal_1024"/>
<feature type="binding site" evidence="10">
    <location>
        <position position="200"/>
    </location>
    <ligand>
        <name>substrate</name>
    </ligand>
</feature>
<dbReference type="RefSeq" id="WP_012992062.1">
    <property type="nucleotide sequence ID" value="NC_013894.1"/>
</dbReference>
<evidence type="ECO:0000256" key="3">
    <source>
        <dbReference type="ARBA" id="ARBA00012321"/>
    </source>
</evidence>
<feature type="binding site" evidence="10">
    <location>
        <position position="30"/>
    </location>
    <ligand>
        <name>substrate</name>
    </ligand>
</feature>
<feature type="active site" description="For OMPdecase activity" evidence="9">
    <location>
        <position position="62"/>
    </location>
</feature>
<feature type="domain" description="Orotidine 5'-phosphate decarboxylase" evidence="12">
    <location>
        <begin position="3"/>
        <end position="215"/>
    </location>
</feature>
<evidence type="ECO:0000256" key="6">
    <source>
        <dbReference type="ARBA" id="ARBA00022975"/>
    </source>
</evidence>
<dbReference type="KEGG" id="tal:Thal_1024"/>
<dbReference type="PANTHER" id="PTHR32119">
    <property type="entry name" value="OROTIDINE 5'-PHOSPHATE DECARBOXYLASE"/>
    <property type="match status" value="1"/>
</dbReference>